<feature type="compositionally biased region" description="Basic and acidic residues" evidence="8">
    <location>
        <begin position="30"/>
        <end position="71"/>
    </location>
</feature>
<dbReference type="PANTHER" id="PTHR13264">
    <property type="entry name" value="GCIP-INTERACTING PROTEIN P29"/>
    <property type="match status" value="1"/>
</dbReference>
<dbReference type="InterPro" id="IPR013260">
    <property type="entry name" value="mRNA_splic_SYF2"/>
</dbReference>
<keyword evidence="6 7" id="KW-0539">Nucleus</keyword>
<evidence type="ECO:0000256" key="4">
    <source>
        <dbReference type="ARBA" id="ARBA00022728"/>
    </source>
</evidence>
<feature type="compositionally biased region" description="Basic and acidic residues" evidence="8">
    <location>
        <begin position="83"/>
        <end position="93"/>
    </location>
</feature>
<reference evidence="10" key="1">
    <citation type="submission" date="2025-08" db="UniProtKB">
        <authorList>
            <consortium name="RefSeq"/>
        </authorList>
    </citation>
    <scope>IDENTIFICATION</scope>
</reference>
<comment type="similarity">
    <text evidence="2 7">Belongs to the SYF2 family.</text>
</comment>
<keyword evidence="5 7" id="KW-0508">mRNA splicing</keyword>
<evidence type="ECO:0000256" key="5">
    <source>
        <dbReference type="ARBA" id="ARBA00023187"/>
    </source>
</evidence>
<feature type="compositionally biased region" description="Low complexity" evidence="8">
    <location>
        <begin position="1"/>
        <end position="28"/>
    </location>
</feature>
<keyword evidence="9" id="KW-1185">Reference proteome</keyword>
<comment type="subcellular location">
    <subcellularLocation>
        <location evidence="1 7">Nucleus</location>
    </subcellularLocation>
</comment>
<evidence type="ECO:0000256" key="7">
    <source>
        <dbReference type="RuleBase" id="RU367148"/>
    </source>
</evidence>
<dbReference type="GO" id="GO:0071013">
    <property type="term" value="C:catalytic step 2 spliceosome"/>
    <property type="evidence" value="ECO:0007669"/>
    <property type="project" value="TreeGrafter"/>
</dbReference>
<dbReference type="GeneID" id="110974442"/>
<name>A0A8B7XLS3_ACAPL</name>
<accession>A0A8B7XLS3</accession>
<dbReference type="RefSeq" id="XP_022081764.1">
    <property type="nucleotide sequence ID" value="XM_022226072.1"/>
</dbReference>
<protein>
    <recommendedName>
        <fullName evidence="7">Pre-mRNA-splicing factor SYF2</fullName>
    </recommendedName>
</protein>
<organism evidence="9 10">
    <name type="scientific">Acanthaster planci</name>
    <name type="common">Crown-of-thorns starfish</name>
    <dbReference type="NCBI Taxonomy" id="133434"/>
    <lineage>
        <taxon>Eukaryota</taxon>
        <taxon>Metazoa</taxon>
        <taxon>Echinodermata</taxon>
        <taxon>Eleutherozoa</taxon>
        <taxon>Asterozoa</taxon>
        <taxon>Asteroidea</taxon>
        <taxon>Valvatacea</taxon>
        <taxon>Valvatida</taxon>
        <taxon>Acanthasteridae</taxon>
        <taxon>Acanthaster</taxon>
    </lineage>
</organism>
<dbReference type="GO" id="GO:0000974">
    <property type="term" value="C:Prp19 complex"/>
    <property type="evidence" value="ECO:0007669"/>
    <property type="project" value="TreeGrafter"/>
</dbReference>
<dbReference type="OMA" id="RRRMHND"/>
<dbReference type="PANTHER" id="PTHR13264:SF5">
    <property type="entry name" value="PRE-MRNA-SPLICING FACTOR SYF2"/>
    <property type="match status" value="1"/>
</dbReference>
<feature type="region of interest" description="Disordered" evidence="8">
    <location>
        <begin position="151"/>
        <end position="177"/>
    </location>
</feature>
<evidence type="ECO:0000256" key="1">
    <source>
        <dbReference type="ARBA" id="ARBA00004123"/>
    </source>
</evidence>
<evidence type="ECO:0000313" key="10">
    <source>
        <dbReference type="RefSeq" id="XP_022081764.1"/>
    </source>
</evidence>
<evidence type="ECO:0000256" key="8">
    <source>
        <dbReference type="SAM" id="MobiDB-lite"/>
    </source>
</evidence>
<evidence type="ECO:0000256" key="2">
    <source>
        <dbReference type="ARBA" id="ARBA00010028"/>
    </source>
</evidence>
<dbReference type="OrthoDB" id="199717at2759"/>
<evidence type="ECO:0000256" key="6">
    <source>
        <dbReference type="ARBA" id="ARBA00023242"/>
    </source>
</evidence>
<comment type="function">
    <text evidence="7">Involved in pre-mRNA splicing.</text>
</comment>
<dbReference type="Pfam" id="PF08231">
    <property type="entry name" value="SYF2"/>
    <property type="match status" value="1"/>
</dbReference>
<dbReference type="AlphaFoldDB" id="A0A8B7XLS3"/>
<evidence type="ECO:0000313" key="9">
    <source>
        <dbReference type="Proteomes" id="UP000694845"/>
    </source>
</evidence>
<comment type="subunit">
    <text evidence="7">May be part of a spliceosome complex.</text>
</comment>
<dbReference type="GO" id="GO:0071014">
    <property type="term" value="C:post-mRNA release spliceosomal complex"/>
    <property type="evidence" value="ECO:0007669"/>
    <property type="project" value="TreeGrafter"/>
</dbReference>
<proteinExistence type="inferred from homology"/>
<feature type="compositionally biased region" description="Basic and acidic residues" evidence="8">
    <location>
        <begin position="151"/>
        <end position="164"/>
    </location>
</feature>
<dbReference type="CTD" id="25949"/>
<keyword evidence="4 7" id="KW-0747">Spliceosome</keyword>
<evidence type="ECO:0000256" key="3">
    <source>
        <dbReference type="ARBA" id="ARBA00022664"/>
    </source>
</evidence>
<keyword evidence="3 7" id="KW-0507">mRNA processing</keyword>
<sequence length="245" mass="29045">MATSNADSSSLPSSSASSSSKSDDNLTPAKKKEERMKRLKELHLRRNEARKLNHAEVVEEDRRLKLPANHEAKRKRAEWILQDDEKRKEAEAQGQDYDRLKLLDVSAEEADILEKKRKKKNPDQGFADYEQASFRQYQRNTKQMKVNMEEYQRQKEKMGDDMYPGRDTIMQGNYKDSEEGVDRMVKDLEKQIDKRSKYSRRRAFNEEDDIDYINERNMRFNKKAERFYGKYTTEIKQNLERGTAV</sequence>
<dbReference type="KEGG" id="aplc:110974442"/>
<feature type="region of interest" description="Disordered" evidence="8">
    <location>
        <begin position="1"/>
        <end position="93"/>
    </location>
</feature>
<dbReference type="Proteomes" id="UP000694845">
    <property type="component" value="Unplaced"/>
</dbReference>
<dbReference type="GO" id="GO:0000398">
    <property type="term" value="P:mRNA splicing, via spliceosome"/>
    <property type="evidence" value="ECO:0007669"/>
    <property type="project" value="UniProtKB-UniRule"/>
</dbReference>
<gene>
    <name evidence="10" type="primary">LOC110974442</name>
</gene>